<feature type="transmembrane region" description="Helical" evidence="1">
    <location>
        <begin position="6"/>
        <end position="28"/>
    </location>
</feature>
<proteinExistence type="predicted"/>
<feature type="transmembrane region" description="Helical" evidence="1">
    <location>
        <begin position="86"/>
        <end position="104"/>
    </location>
</feature>
<dbReference type="STRING" id="398512.Bccel_1224"/>
<keyword evidence="1" id="KW-1133">Transmembrane helix</keyword>
<evidence type="ECO:0000313" key="2">
    <source>
        <dbReference type="EMBL" id="KNY25964.1"/>
    </source>
</evidence>
<protein>
    <submittedName>
        <fullName evidence="2">Uncharacterized protein</fullName>
    </submittedName>
</protein>
<comment type="caution">
    <text evidence="2">The sequence shown here is derived from an EMBL/GenBank/DDBJ whole genome shotgun (WGS) entry which is preliminary data.</text>
</comment>
<keyword evidence="3" id="KW-1185">Reference proteome</keyword>
<accession>A0A0L6JJM8</accession>
<gene>
    <name evidence="2" type="ORF">Bccel_1224</name>
</gene>
<feature type="transmembrane region" description="Helical" evidence="1">
    <location>
        <begin position="35"/>
        <end position="53"/>
    </location>
</feature>
<name>A0A0L6JJM8_9FIRM</name>
<dbReference type="RefSeq" id="WP_036944221.1">
    <property type="nucleotide sequence ID" value="NZ_JQKC01000026.1"/>
</dbReference>
<keyword evidence="1" id="KW-0812">Transmembrane</keyword>
<dbReference type="Proteomes" id="UP000036923">
    <property type="component" value="Unassembled WGS sequence"/>
</dbReference>
<sequence>MSISLIMVELLAGTDVIWYFGDFFTTVYMTEITKYHINILFIAVLAIALLYGLEAVARARVAVYSGIVYKDVPYQVNWDMVVRSSAAITFGFILPAVLLVVALVRKKLNTKNKPKKE</sequence>
<evidence type="ECO:0000313" key="3">
    <source>
        <dbReference type="Proteomes" id="UP000036923"/>
    </source>
</evidence>
<evidence type="ECO:0000256" key="1">
    <source>
        <dbReference type="SAM" id="Phobius"/>
    </source>
</evidence>
<dbReference type="EMBL" id="LGTC01000001">
    <property type="protein sequence ID" value="KNY25964.1"/>
    <property type="molecule type" value="Genomic_DNA"/>
</dbReference>
<keyword evidence="1" id="KW-0472">Membrane</keyword>
<reference evidence="3" key="1">
    <citation type="submission" date="2015-07" db="EMBL/GenBank/DDBJ databases">
        <title>Near-Complete Genome Sequence of the Cellulolytic Bacterium Bacteroides (Pseudobacteroides) cellulosolvens ATCC 35603.</title>
        <authorList>
            <person name="Dassa B."/>
            <person name="Utturkar S.M."/>
            <person name="Klingeman D.M."/>
            <person name="Hurt R.A."/>
            <person name="Keller M."/>
            <person name="Xu J."/>
            <person name="Reddy Y.H.K."/>
            <person name="Borovok I."/>
            <person name="Grinberg I.R."/>
            <person name="Lamed R."/>
            <person name="Zhivin O."/>
            <person name="Bayer E.A."/>
            <person name="Brown S.D."/>
        </authorList>
    </citation>
    <scope>NUCLEOTIDE SEQUENCE [LARGE SCALE GENOMIC DNA]</scope>
    <source>
        <strain evidence="3">DSM 2933</strain>
    </source>
</reference>
<dbReference type="AlphaFoldDB" id="A0A0L6JJM8"/>
<organism evidence="2 3">
    <name type="scientific">Pseudobacteroides cellulosolvens ATCC 35603 = DSM 2933</name>
    <dbReference type="NCBI Taxonomy" id="398512"/>
    <lineage>
        <taxon>Bacteria</taxon>
        <taxon>Bacillati</taxon>
        <taxon>Bacillota</taxon>
        <taxon>Clostridia</taxon>
        <taxon>Eubacteriales</taxon>
        <taxon>Oscillospiraceae</taxon>
        <taxon>Pseudobacteroides</taxon>
    </lineage>
</organism>